<gene>
    <name evidence="2" type="ORF">Tci_034133</name>
</gene>
<evidence type="ECO:0000256" key="1">
    <source>
        <dbReference type="SAM" id="Coils"/>
    </source>
</evidence>
<protein>
    <submittedName>
        <fullName evidence="2">Uncharacterized protein</fullName>
    </submittedName>
</protein>
<reference evidence="2" key="1">
    <citation type="journal article" date="2019" name="Sci. Rep.">
        <title>Draft genome of Tanacetum cinerariifolium, the natural source of mosquito coil.</title>
        <authorList>
            <person name="Yamashiro T."/>
            <person name="Shiraishi A."/>
            <person name="Satake H."/>
            <person name="Nakayama K."/>
        </authorList>
    </citation>
    <scope>NUCLEOTIDE SEQUENCE</scope>
</reference>
<proteinExistence type="predicted"/>
<keyword evidence="1" id="KW-0175">Coiled coil</keyword>
<comment type="caution">
    <text evidence="2">The sequence shown here is derived from an EMBL/GenBank/DDBJ whole genome shotgun (WGS) entry which is preliminary data.</text>
</comment>
<feature type="coiled-coil region" evidence="1">
    <location>
        <begin position="97"/>
        <end position="124"/>
    </location>
</feature>
<dbReference type="AlphaFoldDB" id="A0A6L2LPW3"/>
<dbReference type="EMBL" id="BKCJ010004626">
    <property type="protein sequence ID" value="GEU62155.1"/>
    <property type="molecule type" value="Genomic_DNA"/>
</dbReference>
<sequence length="154" mass="16775">MAPVTPPRATMTVSSTYEVGGPSTAAIEGSSFPLPAPGFHVPPTAIEDLSTRLVQVVSGLKEIKNRVQQVESIVDTYSSGQMAVPGQDEIVGLSQQVQTLQTTLHGTELQNQQLQTRVAEMESHVGILMSYMLWMEERLNVLEKRLPRPPPGPQ</sequence>
<organism evidence="2">
    <name type="scientific">Tanacetum cinerariifolium</name>
    <name type="common">Dalmatian daisy</name>
    <name type="synonym">Chrysanthemum cinerariifolium</name>
    <dbReference type="NCBI Taxonomy" id="118510"/>
    <lineage>
        <taxon>Eukaryota</taxon>
        <taxon>Viridiplantae</taxon>
        <taxon>Streptophyta</taxon>
        <taxon>Embryophyta</taxon>
        <taxon>Tracheophyta</taxon>
        <taxon>Spermatophyta</taxon>
        <taxon>Magnoliopsida</taxon>
        <taxon>eudicotyledons</taxon>
        <taxon>Gunneridae</taxon>
        <taxon>Pentapetalae</taxon>
        <taxon>asterids</taxon>
        <taxon>campanulids</taxon>
        <taxon>Asterales</taxon>
        <taxon>Asteraceae</taxon>
        <taxon>Asteroideae</taxon>
        <taxon>Anthemideae</taxon>
        <taxon>Anthemidinae</taxon>
        <taxon>Tanacetum</taxon>
    </lineage>
</organism>
<accession>A0A6L2LPW3</accession>
<name>A0A6L2LPW3_TANCI</name>
<evidence type="ECO:0000313" key="2">
    <source>
        <dbReference type="EMBL" id="GEU62155.1"/>
    </source>
</evidence>